<accession>A0A5C4M453</accession>
<evidence type="ECO:0000313" key="3">
    <source>
        <dbReference type="Proteomes" id="UP000305546"/>
    </source>
</evidence>
<proteinExistence type="predicted"/>
<reference evidence="2 3" key="1">
    <citation type="submission" date="2019-06" db="EMBL/GenBank/DDBJ databases">
        <title>Amycolatopsis alkalitolerans sp. nov., isolated from Gastrodia elata Blume.</title>
        <authorList>
            <person name="Narsing Rao M.P."/>
            <person name="Li W.J."/>
        </authorList>
    </citation>
    <scope>NUCLEOTIDE SEQUENCE [LARGE SCALE GENOMIC DNA]</scope>
    <source>
        <strain evidence="2 3">SYSUP0005</strain>
    </source>
</reference>
<gene>
    <name evidence="2" type="ORF">FG385_12680</name>
</gene>
<dbReference type="RefSeq" id="WP_139096896.1">
    <property type="nucleotide sequence ID" value="NZ_VDFW01000009.1"/>
</dbReference>
<feature type="compositionally biased region" description="Low complexity" evidence="1">
    <location>
        <begin position="74"/>
        <end position="83"/>
    </location>
</feature>
<dbReference type="SUPFAM" id="SSF140453">
    <property type="entry name" value="EsxAB dimer-like"/>
    <property type="match status" value="1"/>
</dbReference>
<organism evidence="2 3">
    <name type="scientific">Amycolatopsis alkalitolerans</name>
    <dbReference type="NCBI Taxonomy" id="2547244"/>
    <lineage>
        <taxon>Bacteria</taxon>
        <taxon>Bacillati</taxon>
        <taxon>Actinomycetota</taxon>
        <taxon>Actinomycetes</taxon>
        <taxon>Pseudonocardiales</taxon>
        <taxon>Pseudonocardiaceae</taxon>
        <taxon>Amycolatopsis</taxon>
    </lineage>
</organism>
<comment type="caution">
    <text evidence="2">The sequence shown here is derived from an EMBL/GenBank/DDBJ whole genome shotgun (WGS) entry which is preliminary data.</text>
</comment>
<feature type="region of interest" description="Disordered" evidence="1">
    <location>
        <begin position="58"/>
        <end position="98"/>
    </location>
</feature>
<evidence type="ECO:0000313" key="2">
    <source>
        <dbReference type="EMBL" id="TNC26030.1"/>
    </source>
</evidence>
<dbReference type="Proteomes" id="UP000305546">
    <property type="component" value="Unassembled WGS sequence"/>
</dbReference>
<dbReference type="InterPro" id="IPR036689">
    <property type="entry name" value="ESAT-6-like_sf"/>
</dbReference>
<sequence length="331" mass="34532">MQSQAQWQGDGANAYAAFATGLKNGSGLIPPSLSQVSGAIRSYATTLQAAQEKVASAGTSAQHASTNNDQNGVAAAKGDAATANKEVEDSARETSGKLGEVEEQLNKVWEGSEPVRAWLEKLHAPWDVVNADKWLDMAVQKGESATEALEKWTKEMPEHIGNWWREMSPIAHDAENGLISWDEVEAAAAKVGTKIDAAKAFTQQWAQDIKWVAPATNLGKAAGFGMGVAGIAGDAFTMISPPDKGAMGNVDRAAAGVNGALLVANMATDEIPVAGEVTMAATGIYLGGNYLYHHWGAFHDACNAVGHGAVTAGKAIGHAASSAWHAVSSWL</sequence>
<name>A0A5C4M453_9PSEU</name>
<dbReference type="OrthoDB" id="291011at2"/>
<dbReference type="EMBL" id="VDFW01000009">
    <property type="protein sequence ID" value="TNC26030.1"/>
    <property type="molecule type" value="Genomic_DNA"/>
</dbReference>
<evidence type="ECO:0000256" key="1">
    <source>
        <dbReference type="SAM" id="MobiDB-lite"/>
    </source>
</evidence>
<feature type="compositionally biased region" description="Basic and acidic residues" evidence="1">
    <location>
        <begin position="85"/>
        <end position="95"/>
    </location>
</feature>
<feature type="compositionally biased region" description="Polar residues" evidence="1">
    <location>
        <begin position="58"/>
        <end position="71"/>
    </location>
</feature>
<protein>
    <submittedName>
        <fullName evidence="2">Uncharacterized protein</fullName>
    </submittedName>
</protein>
<keyword evidence="3" id="KW-1185">Reference proteome</keyword>
<dbReference type="AlphaFoldDB" id="A0A5C4M453"/>